<feature type="region of interest" description="Disordered" evidence="5">
    <location>
        <begin position="291"/>
        <end position="322"/>
    </location>
</feature>
<sequence>MAEDFPSSPQHSQSQPKNGLWPVAGRLVRQELRRVLPNDRSGELRSEIRACPGGGGTLLYNTAMAAVENEHHSGRGSNYDMWKAAKNGNEKALKNALEANADFNYELTPDDHDEDSVLTYKNRKVTSQAIHAASLYPSCCKSIRPEERARLDETYDVRYDNKALTCVKLLVEARAEVKTKARITEGKTTRELEAIHMAAGAGNAKTLEYLIKQNADPNAQALVNKMPHYYPIHDAVWFNRKECVKMLLSYKAEAAKKNNDGNTALHLAARMGHDDLVKFLLYDRHREEGKEKDEDEDDFLAGRMHSVDDKERQREAKKSEDAWRSAMKESYHLVKRTNNNDEEPLTVAVERGHFPADQLYLFTRCFDSLDAEAAMAGRVQAFKKVAMTCPDAAPKLVRDYQRTTTCGDGEEEPLRAVDLKNVEISKEWKESIIAGAEKGMITVKDLCDLIDHAPSAAVDLLDMLTTAPKEENKQHNPLPVRANIPWDQEACRLSCVYIEDKKWTWKDKVTMPWQEKLAPQDAKRSQEVKVKMLMLPGVINSFLIHSLAATRDHKIFTKLVVHAMLKHLWKSFRPMFLVDLGHQFLSTVVLSYWILMAAQVETPRMMRCGLWGILAAEGISECFMFIWTCIICKSRLGRRLFFRYVKREYYRFVMGGLALALAIETSVHFEPAQNSSILLSINSLVHWITMLFEIRAFRSTGKRILPIMKSVLPIVGMLVIMLFISLAFMHAFWAMDRSGINEISMFNIVVLLFTGEQFLSPEDLLEMPQSKRTAMVLLSIGGVFIFLTCTINVFIAVLSDCYDHEQERMVCTFLKERARICSSYFFRPKIKASGFGFIQKGIMKLSWWRWWFLIVLIPGIYVALLYGITESSFLTLWVSAIFPAAAVLCVQCILRDVASVGWKTNYLWFCHELDVEEESLAPEQRDDEESNGRISRIKKYIKTAIKSCEQNIQTLSLKVEGLHKTTANDLDTIREILFKEVSIPRCSDLPTPKFRGRRLRINQGSEERREAASVLLEAQDPDSEEAEAFAGAPSPSGIPPQALMQTMRMPEPPTHTYPRGFEDAIPSKPPPTPKLCQRGDTERRGERGGAEMQQDLETLKQEVCALRDSFEERFEELKETVEEQRDTCQEIQRLLERVVELAETRHSRKTRSSTRGSEAPAVAAEVHDAHALTPRVPRETMSAYGRSNEVPTATIE</sequence>
<keyword evidence="10" id="KW-1185">Reference proteome</keyword>
<dbReference type="SMART" id="SM00248">
    <property type="entry name" value="ANK"/>
    <property type="match status" value="4"/>
</dbReference>
<feature type="coiled-coil region" evidence="4">
    <location>
        <begin position="1107"/>
        <end position="1141"/>
    </location>
</feature>
<feature type="region of interest" description="Disordered" evidence="5">
    <location>
        <begin position="1143"/>
        <end position="1196"/>
    </location>
</feature>
<feature type="region of interest" description="Disordered" evidence="5">
    <location>
        <begin position="1"/>
        <end position="22"/>
    </location>
</feature>
<protein>
    <submittedName>
        <fullName evidence="9">Ion transport domain-containing protein</fullName>
    </submittedName>
</protein>
<dbReference type="EMBL" id="CAMXCT020002501">
    <property type="protein sequence ID" value="CAL1151922.1"/>
    <property type="molecule type" value="Genomic_DNA"/>
</dbReference>
<evidence type="ECO:0000313" key="8">
    <source>
        <dbReference type="EMBL" id="CAL1151922.1"/>
    </source>
</evidence>
<keyword evidence="1" id="KW-0677">Repeat</keyword>
<feature type="transmembrane region" description="Helical" evidence="6">
    <location>
        <begin position="850"/>
        <end position="868"/>
    </location>
</feature>
<dbReference type="EMBL" id="CAMXCT030002501">
    <property type="protein sequence ID" value="CAL4785859.1"/>
    <property type="molecule type" value="Genomic_DNA"/>
</dbReference>
<dbReference type="PROSITE" id="PS50297">
    <property type="entry name" value="ANK_REP_REGION"/>
    <property type="match status" value="1"/>
</dbReference>
<dbReference type="Gene3D" id="1.20.5.110">
    <property type="match status" value="1"/>
</dbReference>
<keyword evidence="6" id="KW-1133">Transmembrane helix</keyword>
<keyword evidence="6" id="KW-0472">Membrane</keyword>
<accession>A0A9P1CWW5</accession>
<evidence type="ECO:0000313" key="10">
    <source>
        <dbReference type="Proteomes" id="UP001152797"/>
    </source>
</evidence>
<evidence type="ECO:0000256" key="6">
    <source>
        <dbReference type="SAM" id="Phobius"/>
    </source>
</evidence>
<keyword evidence="2 3" id="KW-0040">ANK repeat</keyword>
<proteinExistence type="predicted"/>
<evidence type="ECO:0000256" key="1">
    <source>
        <dbReference type="ARBA" id="ARBA00022737"/>
    </source>
</evidence>
<dbReference type="PANTHER" id="PTHR24173">
    <property type="entry name" value="ANKYRIN REPEAT CONTAINING"/>
    <property type="match status" value="1"/>
</dbReference>
<feature type="transmembrane region" description="Helical" evidence="6">
    <location>
        <begin position="714"/>
        <end position="735"/>
    </location>
</feature>
<feature type="repeat" description="ANK" evidence="3">
    <location>
        <begin position="260"/>
        <end position="281"/>
    </location>
</feature>
<dbReference type="InterPro" id="IPR036770">
    <property type="entry name" value="Ankyrin_rpt-contain_sf"/>
</dbReference>
<gene>
    <name evidence="7" type="ORF">C1SCF055_LOCUS24834</name>
</gene>
<feature type="transmembrane region" description="Helical" evidence="6">
    <location>
        <begin position="874"/>
        <end position="894"/>
    </location>
</feature>
<dbReference type="InterPro" id="IPR002110">
    <property type="entry name" value="Ankyrin_rpt"/>
</dbReference>
<feature type="transmembrane region" description="Helical" evidence="6">
    <location>
        <begin position="652"/>
        <end position="669"/>
    </location>
</feature>
<feature type="compositionally biased region" description="Basic and acidic residues" evidence="5">
    <location>
        <begin position="305"/>
        <end position="322"/>
    </location>
</feature>
<evidence type="ECO:0000256" key="3">
    <source>
        <dbReference type="PROSITE-ProRule" id="PRU00023"/>
    </source>
</evidence>
<comment type="caution">
    <text evidence="7">The sequence shown here is derived from an EMBL/GenBank/DDBJ whole genome shotgun (WGS) entry which is preliminary data.</text>
</comment>
<evidence type="ECO:0000256" key="2">
    <source>
        <dbReference type="ARBA" id="ARBA00023043"/>
    </source>
</evidence>
<feature type="transmembrane region" description="Helical" evidence="6">
    <location>
        <begin position="610"/>
        <end position="631"/>
    </location>
</feature>
<feature type="region of interest" description="Disordered" evidence="5">
    <location>
        <begin position="1062"/>
        <end position="1091"/>
    </location>
</feature>
<feature type="compositionally biased region" description="Basic and acidic residues" evidence="5">
    <location>
        <begin position="1077"/>
        <end position="1089"/>
    </location>
</feature>
<feature type="repeat" description="ANK" evidence="3">
    <location>
        <begin position="190"/>
        <end position="222"/>
    </location>
</feature>
<dbReference type="PROSITE" id="PS50088">
    <property type="entry name" value="ANK_REPEAT"/>
    <property type="match status" value="2"/>
</dbReference>
<dbReference type="Proteomes" id="UP001152797">
    <property type="component" value="Unassembled WGS sequence"/>
</dbReference>
<keyword evidence="6" id="KW-0812">Transmembrane</keyword>
<name>A0A9P1CWW5_9DINO</name>
<evidence type="ECO:0000313" key="9">
    <source>
        <dbReference type="EMBL" id="CAL4785859.1"/>
    </source>
</evidence>
<evidence type="ECO:0000313" key="7">
    <source>
        <dbReference type="EMBL" id="CAI3998547.1"/>
    </source>
</evidence>
<dbReference type="OrthoDB" id="447363at2759"/>
<reference evidence="7" key="1">
    <citation type="submission" date="2022-10" db="EMBL/GenBank/DDBJ databases">
        <authorList>
            <person name="Chen Y."/>
            <person name="Dougan E. K."/>
            <person name="Chan C."/>
            <person name="Rhodes N."/>
            <person name="Thang M."/>
        </authorList>
    </citation>
    <scope>NUCLEOTIDE SEQUENCE</scope>
</reference>
<reference evidence="8" key="2">
    <citation type="submission" date="2024-04" db="EMBL/GenBank/DDBJ databases">
        <authorList>
            <person name="Chen Y."/>
            <person name="Shah S."/>
            <person name="Dougan E. K."/>
            <person name="Thang M."/>
            <person name="Chan C."/>
        </authorList>
    </citation>
    <scope>NUCLEOTIDE SEQUENCE [LARGE SCALE GENOMIC DNA]</scope>
</reference>
<dbReference type="Gene3D" id="1.25.40.20">
    <property type="entry name" value="Ankyrin repeat-containing domain"/>
    <property type="match status" value="1"/>
</dbReference>
<evidence type="ECO:0000256" key="4">
    <source>
        <dbReference type="SAM" id="Coils"/>
    </source>
</evidence>
<keyword evidence="4" id="KW-0175">Coiled coil</keyword>
<organism evidence="7">
    <name type="scientific">Cladocopium goreaui</name>
    <dbReference type="NCBI Taxonomy" id="2562237"/>
    <lineage>
        <taxon>Eukaryota</taxon>
        <taxon>Sar</taxon>
        <taxon>Alveolata</taxon>
        <taxon>Dinophyceae</taxon>
        <taxon>Suessiales</taxon>
        <taxon>Symbiodiniaceae</taxon>
        <taxon>Cladocopium</taxon>
    </lineage>
</organism>
<dbReference type="EMBL" id="CAMXCT010002501">
    <property type="protein sequence ID" value="CAI3998547.1"/>
    <property type="molecule type" value="Genomic_DNA"/>
</dbReference>
<dbReference type="PANTHER" id="PTHR24173:SF74">
    <property type="entry name" value="ANKYRIN REPEAT DOMAIN-CONTAINING PROTEIN 16"/>
    <property type="match status" value="1"/>
</dbReference>
<feature type="compositionally biased region" description="Low complexity" evidence="5">
    <location>
        <begin position="1"/>
        <end position="16"/>
    </location>
</feature>
<feature type="transmembrane region" description="Helical" evidence="6">
    <location>
        <begin position="774"/>
        <end position="798"/>
    </location>
</feature>
<dbReference type="SUPFAM" id="SSF48403">
    <property type="entry name" value="Ankyrin repeat"/>
    <property type="match status" value="1"/>
</dbReference>
<evidence type="ECO:0000256" key="5">
    <source>
        <dbReference type="SAM" id="MobiDB-lite"/>
    </source>
</evidence>
<dbReference type="Pfam" id="PF12796">
    <property type="entry name" value="Ank_2"/>
    <property type="match status" value="1"/>
</dbReference>
<dbReference type="AlphaFoldDB" id="A0A9P1CWW5"/>